<dbReference type="AlphaFoldDB" id="A0A0S3TC17"/>
<keyword evidence="2" id="KW-1185">Reference proteome</keyword>
<evidence type="ECO:0000313" key="1">
    <source>
        <dbReference type="EMBL" id="BAU02513.1"/>
    </source>
</evidence>
<proteinExistence type="predicted"/>
<organism evidence="1 2">
    <name type="scientific">Vigna angularis var. angularis</name>
    <dbReference type="NCBI Taxonomy" id="157739"/>
    <lineage>
        <taxon>Eukaryota</taxon>
        <taxon>Viridiplantae</taxon>
        <taxon>Streptophyta</taxon>
        <taxon>Embryophyta</taxon>
        <taxon>Tracheophyta</taxon>
        <taxon>Spermatophyta</taxon>
        <taxon>Magnoliopsida</taxon>
        <taxon>eudicotyledons</taxon>
        <taxon>Gunneridae</taxon>
        <taxon>Pentapetalae</taxon>
        <taxon>rosids</taxon>
        <taxon>fabids</taxon>
        <taxon>Fabales</taxon>
        <taxon>Fabaceae</taxon>
        <taxon>Papilionoideae</taxon>
        <taxon>50 kb inversion clade</taxon>
        <taxon>NPAAA clade</taxon>
        <taxon>indigoferoid/millettioid clade</taxon>
        <taxon>Phaseoleae</taxon>
        <taxon>Vigna</taxon>
    </lineage>
</organism>
<protein>
    <submittedName>
        <fullName evidence="1">Uncharacterized protein</fullName>
    </submittedName>
</protein>
<dbReference type="Proteomes" id="UP000291084">
    <property type="component" value="Chromosome 11"/>
</dbReference>
<dbReference type="EMBL" id="AP015044">
    <property type="protein sequence ID" value="BAU02513.1"/>
    <property type="molecule type" value="Genomic_DNA"/>
</dbReference>
<gene>
    <name evidence="1" type="primary">Vigan.11G205900</name>
    <name evidence="1" type="ORF">VIGAN_11205900</name>
</gene>
<name>A0A0S3TC17_PHAAN</name>
<accession>A0A0S3TC17</accession>
<reference evidence="1 2" key="1">
    <citation type="journal article" date="2015" name="Sci. Rep.">
        <title>The power of single molecule real-time sequencing technology in the de novo assembly of a eukaryotic genome.</title>
        <authorList>
            <person name="Sakai H."/>
            <person name="Naito K."/>
            <person name="Ogiso-Tanaka E."/>
            <person name="Takahashi Y."/>
            <person name="Iseki K."/>
            <person name="Muto C."/>
            <person name="Satou K."/>
            <person name="Teruya K."/>
            <person name="Shiroma A."/>
            <person name="Shimoji M."/>
            <person name="Hirano T."/>
            <person name="Itoh T."/>
            <person name="Kaga A."/>
            <person name="Tomooka N."/>
        </authorList>
    </citation>
    <scope>NUCLEOTIDE SEQUENCE [LARGE SCALE GENOMIC DNA]</scope>
    <source>
        <strain evidence="2">cv. Shumari</strain>
    </source>
</reference>
<evidence type="ECO:0000313" key="2">
    <source>
        <dbReference type="Proteomes" id="UP000291084"/>
    </source>
</evidence>
<sequence length="91" mass="10652">MLEMPEHQEEMQCTPKFGKMKSLRMLIIEKKDSFLRSPATLPNSMRVLEWRGYPATSLQESCHTQLVTQLLWMGQTTTEFKGFETLDSQRL</sequence>